<dbReference type="STRING" id="1110502.TMO_2372"/>
<dbReference type="KEGG" id="tmo:TMO_2372"/>
<name>I3TN72_TISMK</name>
<evidence type="ECO:0000313" key="2">
    <source>
        <dbReference type="Proteomes" id="UP000005258"/>
    </source>
</evidence>
<dbReference type="AlphaFoldDB" id="I3TN72"/>
<gene>
    <name evidence="1" type="ordered locus">TMO_2372</name>
</gene>
<evidence type="ECO:0000313" key="1">
    <source>
        <dbReference type="EMBL" id="AFK54210.1"/>
    </source>
</evidence>
<organism evidence="1 2">
    <name type="scientific">Tistrella mobilis (strain KA081020-065)</name>
    <dbReference type="NCBI Taxonomy" id="1110502"/>
    <lineage>
        <taxon>Bacteria</taxon>
        <taxon>Pseudomonadati</taxon>
        <taxon>Pseudomonadota</taxon>
        <taxon>Alphaproteobacteria</taxon>
        <taxon>Geminicoccales</taxon>
        <taxon>Geminicoccaceae</taxon>
        <taxon>Tistrella</taxon>
    </lineage>
</organism>
<sequence length="121" mass="13676">MEIIMLNVDLNARPTFTETVEVHLDTVQRFRATFELPEDVDLDALTQQYGQPDPAAPWSAPGDKALLRRVWIGWQDVQDKKNKQTIEFSEGARDYLLSVVTIRAAVAKAFFDGIAGARRKN</sequence>
<accession>I3TN72</accession>
<dbReference type="Proteomes" id="UP000005258">
    <property type="component" value="Chromosome"/>
</dbReference>
<dbReference type="EMBL" id="CP003236">
    <property type="protein sequence ID" value="AFK54210.1"/>
    <property type="molecule type" value="Genomic_DNA"/>
</dbReference>
<dbReference type="HOGENOM" id="CLU_2037009_0_0_5"/>
<keyword evidence="2" id="KW-1185">Reference proteome</keyword>
<reference evidence="1 2" key="1">
    <citation type="journal article" date="2012" name="J. Am. Chem. Soc.">
        <title>Bacterial biosynthesis and maturation of the didemnin anti-cancer agents.</title>
        <authorList>
            <person name="Xu Y."/>
            <person name="Kersten R.D."/>
            <person name="Nam S.J."/>
            <person name="Lu L."/>
            <person name="Al-Suwailem A.M."/>
            <person name="Zheng H."/>
            <person name="Fenical W."/>
            <person name="Dorrestein P.C."/>
            <person name="Moore B.S."/>
            <person name="Qian P.Y."/>
        </authorList>
    </citation>
    <scope>NUCLEOTIDE SEQUENCE [LARGE SCALE GENOMIC DNA]</scope>
    <source>
        <strain evidence="1 2">KA081020-065</strain>
    </source>
</reference>
<proteinExistence type="predicted"/>
<protein>
    <submittedName>
        <fullName evidence="1">Uncharacterized protein</fullName>
    </submittedName>
</protein>